<evidence type="ECO:0000313" key="2">
    <source>
        <dbReference type="Proteomes" id="UP000294662"/>
    </source>
</evidence>
<dbReference type="RefSeq" id="WP_132830220.1">
    <property type="nucleotide sequence ID" value="NZ_SMFP01000009.1"/>
</dbReference>
<dbReference type="PANTHER" id="PTHR13696:SF99">
    <property type="entry name" value="COBYRINIC ACID AC-DIAMIDE SYNTHASE"/>
    <property type="match status" value="1"/>
</dbReference>
<name>A0A4R5EPX4_9RHOB</name>
<evidence type="ECO:0000313" key="1">
    <source>
        <dbReference type="EMBL" id="TDE36707.1"/>
    </source>
</evidence>
<dbReference type="InterPro" id="IPR027417">
    <property type="entry name" value="P-loop_NTPase"/>
</dbReference>
<dbReference type="EMBL" id="SMFP01000009">
    <property type="protein sequence ID" value="TDE36707.1"/>
    <property type="molecule type" value="Genomic_DNA"/>
</dbReference>
<dbReference type="Gene3D" id="3.40.50.300">
    <property type="entry name" value="P-loop containing nucleotide triphosphate hydrolases"/>
    <property type="match status" value="1"/>
</dbReference>
<keyword evidence="2" id="KW-1185">Reference proteome</keyword>
<sequence>MAHVITVAQQKGGSGKTTLAVNLAVGFARAGKSVALMDIDPQGSAGRWFMTRLEALEAGAGGALANTPEITFSTASAWGVSYELRKLAQAHDIVIIDTPPKADSDLRPALRASDLVLVPVASSHLDLWAVEMALYLAAREDVPAMIVLTRTRTGTRLAADVASKAAELGTEIAKTVLANRVTYAETLGQGRAALETPKGPAHDEVSRLVQEVQTALDRL</sequence>
<dbReference type="CDD" id="cd02042">
    <property type="entry name" value="ParAB_family"/>
    <property type="match status" value="1"/>
</dbReference>
<dbReference type="NCBIfam" id="NF041546">
    <property type="entry name" value="ParA_partition"/>
    <property type="match status" value="1"/>
</dbReference>
<dbReference type="AlphaFoldDB" id="A0A4R5EPX4"/>
<dbReference type="InterPro" id="IPR048089">
    <property type="entry name" value="McdA"/>
</dbReference>
<dbReference type="SUPFAM" id="SSF52540">
    <property type="entry name" value="P-loop containing nucleoside triphosphate hydrolases"/>
    <property type="match status" value="1"/>
</dbReference>
<accession>A0A4R5EPX4</accession>
<dbReference type="Proteomes" id="UP000294662">
    <property type="component" value="Unassembled WGS sequence"/>
</dbReference>
<dbReference type="Pfam" id="PF09140">
    <property type="entry name" value="MipZ"/>
    <property type="match status" value="1"/>
</dbReference>
<organism evidence="1 2">
    <name type="scientific">Antarcticimicrobium sediminis</name>
    <dbReference type="NCBI Taxonomy" id="2546227"/>
    <lineage>
        <taxon>Bacteria</taxon>
        <taxon>Pseudomonadati</taxon>
        <taxon>Pseudomonadota</taxon>
        <taxon>Alphaproteobacteria</taxon>
        <taxon>Rhodobacterales</taxon>
        <taxon>Paracoccaceae</taxon>
        <taxon>Antarcticimicrobium</taxon>
    </lineage>
</organism>
<dbReference type="PIRSF" id="PIRSF009320">
    <property type="entry name" value="Nuc_binding_HP_1000"/>
    <property type="match status" value="1"/>
</dbReference>
<dbReference type="InterPro" id="IPR015223">
    <property type="entry name" value="MipZ"/>
</dbReference>
<dbReference type="InterPro" id="IPR050678">
    <property type="entry name" value="DNA_Partitioning_ATPase"/>
</dbReference>
<comment type="caution">
    <text evidence="1">The sequence shown here is derived from an EMBL/GenBank/DDBJ whole genome shotgun (WGS) entry which is preliminary data.</text>
</comment>
<proteinExistence type="predicted"/>
<gene>
    <name evidence="1" type="ORF">E1B25_14430</name>
</gene>
<protein>
    <submittedName>
        <fullName evidence="1">ParA family protein</fullName>
    </submittedName>
</protein>
<dbReference type="PANTHER" id="PTHR13696">
    <property type="entry name" value="P-LOOP CONTAINING NUCLEOSIDE TRIPHOSPHATE HYDROLASE"/>
    <property type="match status" value="1"/>
</dbReference>
<dbReference type="OrthoDB" id="9804460at2"/>
<reference evidence="1 2" key="1">
    <citation type="submission" date="2019-03" db="EMBL/GenBank/DDBJ databases">
        <authorList>
            <person name="Zhang S."/>
        </authorList>
    </citation>
    <scope>NUCLEOTIDE SEQUENCE [LARGE SCALE GENOMIC DNA]</scope>
    <source>
        <strain evidence="1 2">S4J41</strain>
    </source>
</reference>